<name>A0A9P4JIB7_9PLEO</name>
<dbReference type="PROSITE" id="PS50102">
    <property type="entry name" value="RRM"/>
    <property type="match status" value="1"/>
</dbReference>
<feature type="compositionally biased region" description="Polar residues" evidence="2">
    <location>
        <begin position="98"/>
        <end position="129"/>
    </location>
</feature>
<feature type="compositionally biased region" description="Low complexity" evidence="2">
    <location>
        <begin position="698"/>
        <end position="707"/>
    </location>
</feature>
<evidence type="ECO:0000256" key="2">
    <source>
        <dbReference type="SAM" id="MobiDB-lite"/>
    </source>
</evidence>
<feature type="region of interest" description="Disordered" evidence="2">
    <location>
        <begin position="411"/>
        <end position="535"/>
    </location>
</feature>
<feature type="compositionally biased region" description="Low complexity" evidence="2">
    <location>
        <begin position="157"/>
        <end position="171"/>
    </location>
</feature>
<feature type="compositionally biased region" description="Basic and acidic residues" evidence="2">
    <location>
        <begin position="464"/>
        <end position="478"/>
    </location>
</feature>
<dbReference type="PANTHER" id="PTHR23295">
    <property type="entry name" value="NUCLEAR RECEPTOR COACTIVATOR 5-RELATED"/>
    <property type="match status" value="1"/>
</dbReference>
<gene>
    <name evidence="4" type="ORF">GQ43DRAFT_150854</name>
</gene>
<dbReference type="Pfam" id="PF00076">
    <property type="entry name" value="RRM_1"/>
    <property type="match status" value="1"/>
</dbReference>
<feature type="compositionally biased region" description="Basic and acidic residues" evidence="2">
    <location>
        <begin position="489"/>
        <end position="501"/>
    </location>
</feature>
<keyword evidence="5" id="KW-1185">Reference proteome</keyword>
<sequence>MISSPPQEAEHIRGKTLTPESPKPLHYPSPSNIPILEKSMDPKFHETSFNIGTPALYQSYPQQTQTPSVPPNNAFYPPQQGYQNAAVDGAVGAGPGDYTQSTSYGNGYGSNTQDTSIHSFPSQNDSLPSFSEAKPAAPQDYRPSYPMNYDPNSYPTAQSQAQPPQGSQAQPTLNTNENENGVDFQALLDNLSPSMDNKSSTDRNPNPSVSAQPSQVQGLSAMSCLPAAANLPPRPPAQDKPATHPNYNPNDDIRSYHPHSQKPRQLQPLNVQGAVANNAHAQSAPRSNPTPSTPNYAQRDSLGSQAGDDDEDRRWPPEINKLYEDFLEEERNFVTEGQWDQFPSGSRLFIGNLPSEKVTKRDVFHRFYRHGKLAQISIKQAYGFVQFLDVASCHRALEAEQGQTIRGRKMHLEISKPQRNTKPQDAVSRNGARRRSRSPDYTRGGTSQQGGRNVDRYTGNAMSPRDRDFRRGRDDYRPVRSPSPRGRNGRRDRSRDRYDGRRRSRSRSPLGRGGGRYRSPSPRGGFDDDLPLPHRAPHQVPDVQVIVVNDLPRDFIGWVEDTFRQRGLRIDVLILSPRLSEAAVVRRQILEGVLAIVKLNASSVAKGRIDLQVFDRRGGADNVRFEEYADLDPGTASMLVLNKKQSLSQPAPPSVSVQYGQNYGAAPQLGQPPYTGAQQPPQQPPQQPQYQYPPPIPTSNSTSLSGLISSLDTNSLQQLLGAMSQNNPSQPQPLQQSNAGLNADLARLLGSVPPPQMPPSVPQNSYQNNPYGNINLASLMGQPRLPQASPAAAPMRTPTQATPGQPDMNEIMAQLARYQR</sequence>
<dbReference type="SUPFAM" id="SSF52954">
    <property type="entry name" value="Class II aaRS ABD-related"/>
    <property type="match status" value="1"/>
</dbReference>
<keyword evidence="1" id="KW-0694">RNA-binding</keyword>
<dbReference type="Gene3D" id="3.30.70.330">
    <property type="match status" value="1"/>
</dbReference>
<feature type="domain" description="RRM" evidence="3">
    <location>
        <begin position="346"/>
        <end position="417"/>
    </location>
</feature>
<reference evidence="4" key="1">
    <citation type="journal article" date="2020" name="Stud. Mycol.">
        <title>101 Dothideomycetes genomes: a test case for predicting lifestyles and emergence of pathogens.</title>
        <authorList>
            <person name="Haridas S."/>
            <person name="Albert R."/>
            <person name="Binder M."/>
            <person name="Bloem J."/>
            <person name="Labutti K."/>
            <person name="Salamov A."/>
            <person name="Andreopoulos B."/>
            <person name="Baker S."/>
            <person name="Barry K."/>
            <person name="Bills G."/>
            <person name="Bluhm B."/>
            <person name="Cannon C."/>
            <person name="Castanera R."/>
            <person name="Culley D."/>
            <person name="Daum C."/>
            <person name="Ezra D."/>
            <person name="Gonzalez J."/>
            <person name="Henrissat B."/>
            <person name="Kuo A."/>
            <person name="Liang C."/>
            <person name="Lipzen A."/>
            <person name="Lutzoni F."/>
            <person name="Magnuson J."/>
            <person name="Mondo S."/>
            <person name="Nolan M."/>
            <person name="Ohm R."/>
            <person name="Pangilinan J."/>
            <person name="Park H.-J."/>
            <person name="Ramirez L."/>
            <person name="Alfaro M."/>
            <person name="Sun H."/>
            <person name="Tritt A."/>
            <person name="Yoshinaga Y."/>
            <person name="Zwiers L.-H."/>
            <person name="Turgeon B."/>
            <person name="Goodwin S."/>
            <person name="Spatafora J."/>
            <person name="Crous P."/>
            <person name="Grigoriev I."/>
        </authorList>
    </citation>
    <scope>NUCLEOTIDE SEQUENCE</scope>
    <source>
        <strain evidence="4">ATCC 74209</strain>
    </source>
</reference>
<dbReference type="Proteomes" id="UP000799536">
    <property type="component" value="Unassembled WGS sequence"/>
</dbReference>
<dbReference type="AlphaFoldDB" id="A0A9P4JIB7"/>
<evidence type="ECO:0000256" key="1">
    <source>
        <dbReference type="PROSITE-ProRule" id="PRU00176"/>
    </source>
</evidence>
<feature type="compositionally biased region" description="Polar residues" evidence="2">
    <location>
        <begin position="279"/>
        <end position="304"/>
    </location>
</feature>
<dbReference type="PANTHER" id="PTHR23295:SF6">
    <property type="entry name" value="NEOSIN, ISOFORM A"/>
    <property type="match status" value="1"/>
</dbReference>
<feature type="compositionally biased region" description="Polar residues" evidence="2">
    <location>
        <begin position="191"/>
        <end position="220"/>
    </location>
</feature>
<dbReference type="InterPro" id="IPR012677">
    <property type="entry name" value="Nucleotide-bd_a/b_plait_sf"/>
</dbReference>
<dbReference type="GO" id="GO:0003723">
    <property type="term" value="F:RNA binding"/>
    <property type="evidence" value="ECO:0007669"/>
    <property type="project" value="UniProtKB-UniRule"/>
</dbReference>
<dbReference type="EMBL" id="ML994133">
    <property type="protein sequence ID" value="KAF2198566.1"/>
    <property type="molecule type" value="Genomic_DNA"/>
</dbReference>
<dbReference type="InterPro" id="IPR052600">
    <property type="entry name" value="Nuc_rcpt_coact/corep"/>
</dbReference>
<protein>
    <recommendedName>
        <fullName evidence="3">RRM domain-containing protein</fullName>
    </recommendedName>
</protein>
<accession>A0A9P4JIB7</accession>
<comment type="caution">
    <text evidence="4">The sequence shown here is derived from an EMBL/GenBank/DDBJ whole genome shotgun (WGS) entry which is preliminary data.</text>
</comment>
<feature type="compositionally biased region" description="Polar residues" evidence="2">
    <location>
        <begin position="645"/>
        <end position="661"/>
    </location>
</feature>
<feature type="region of interest" description="Disordered" evidence="2">
    <location>
        <begin position="278"/>
        <end position="316"/>
    </location>
</feature>
<dbReference type="InterPro" id="IPR035979">
    <property type="entry name" value="RBD_domain_sf"/>
</dbReference>
<evidence type="ECO:0000313" key="4">
    <source>
        <dbReference type="EMBL" id="KAF2198566.1"/>
    </source>
</evidence>
<organism evidence="4 5">
    <name type="scientific">Delitschia confertaspora ATCC 74209</name>
    <dbReference type="NCBI Taxonomy" id="1513339"/>
    <lineage>
        <taxon>Eukaryota</taxon>
        <taxon>Fungi</taxon>
        <taxon>Dikarya</taxon>
        <taxon>Ascomycota</taxon>
        <taxon>Pezizomycotina</taxon>
        <taxon>Dothideomycetes</taxon>
        <taxon>Pleosporomycetidae</taxon>
        <taxon>Pleosporales</taxon>
        <taxon>Delitschiaceae</taxon>
        <taxon>Delitschia</taxon>
    </lineage>
</organism>
<feature type="region of interest" description="Disordered" evidence="2">
    <location>
        <begin position="1"/>
        <end position="37"/>
    </location>
</feature>
<dbReference type="InterPro" id="IPR000504">
    <property type="entry name" value="RRM_dom"/>
</dbReference>
<feature type="region of interest" description="Disordered" evidence="2">
    <location>
        <begin position="645"/>
        <end position="707"/>
    </location>
</feature>
<feature type="compositionally biased region" description="Low complexity" evidence="2">
    <location>
        <begin position="671"/>
        <end position="680"/>
    </location>
</feature>
<evidence type="ECO:0000259" key="3">
    <source>
        <dbReference type="PROSITE" id="PS50102"/>
    </source>
</evidence>
<dbReference type="SUPFAM" id="SSF54928">
    <property type="entry name" value="RNA-binding domain, RBD"/>
    <property type="match status" value="1"/>
</dbReference>
<proteinExistence type="predicted"/>
<evidence type="ECO:0000313" key="5">
    <source>
        <dbReference type="Proteomes" id="UP000799536"/>
    </source>
</evidence>
<dbReference type="OrthoDB" id="10044938at2759"/>
<feature type="region of interest" description="Disordered" evidence="2">
    <location>
        <begin position="784"/>
        <end position="808"/>
    </location>
</feature>
<feature type="compositionally biased region" description="Pro residues" evidence="2">
    <location>
        <begin position="681"/>
        <end position="697"/>
    </location>
</feature>
<feature type="region of interest" description="Disordered" evidence="2">
    <location>
        <begin position="55"/>
        <end position="264"/>
    </location>
</feature>
<dbReference type="SMART" id="SM00360">
    <property type="entry name" value="RRM"/>
    <property type="match status" value="1"/>
</dbReference>